<sequence>MLNIKLYKVLVALGMVFFTTIIISSVMAGGDDDYCQCNLGKSDGNARNHIYFCPHSDIYDAESCLDGEVQLSGFLEQLTEDLGKADLYKAMERNEKIAIPDQAAIIALHTDIKESMRGDLCMSICSKNIFMRDVNSIRQKVMEKISVLDIELCPLSMQEISEILYFIRCVVSPFNTDGESIIDDTENKILMVSCRYALSRWCLIYGENAPKTKEERVIFHSIVVAFCLVAYIEQREYYVENNVNRTDPTSELSNQYNYFLSIMQSLKDRYSGSVLDAKYRSAENVNMMLSFIEVDDYYEDNLDELRRMVFGNSSGFVLQSRSRCRRILLDFIVIKSGGSTKIKTLITPGLYWLTSSILSFESDIKVLLSSIPESSRFSDRIISIFEAVIDLGIGTIAFMRGAFLDFEALQ</sequence>
<dbReference type="EMBL" id="JASXSV010000009">
    <property type="protein sequence ID" value="MDP0589008.1"/>
    <property type="molecule type" value="Genomic_DNA"/>
</dbReference>
<keyword evidence="2" id="KW-1185">Reference proteome</keyword>
<dbReference type="Proteomes" id="UP001178148">
    <property type="component" value="Unassembled WGS sequence"/>
</dbReference>
<dbReference type="AlphaFoldDB" id="A0AA90NVK5"/>
<name>A0AA90NVK5_9GAMM</name>
<evidence type="ECO:0000313" key="2">
    <source>
        <dbReference type="Proteomes" id="UP001178148"/>
    </source>
</evidence>
<comment type="caution">
    <text evidence="1">The sequence shown here is derived from an EMBL/GenBank/DDBJ whole genome shotgun (WGS) entry which is preliminary data.</text>
</comment>
<gene>
    <name evidence="1" type="ORF">QS748_07370</name>
</gene>
<organism evidence="1 2">
    <name type="scientific">Candidatus Endonucleibacter bathymodioli</name>
    <dbReference type="NCBI Taxonomy" id="539814"/>
    <lineage>
        <taxon>Bacteria</taxon>
        <taxon>Pseudomonadati</taxon>
        <taxon>Pseudomonadota</taxon>
        <taxon>Gammaproteobacteria</taxon>
        <taxon>Oceanospirillales</taxon>
        <taxon>Endozoicomonadaceae</taxon>
        <taxon>Candidatus Endonucleibacter</taxon>
    </lineage>
</organism>
<reference evidence="1 2" key="1">
    <citation type="journal article" date="2023" name="bioRxiv">
        <title>An intranuclear bacterial parasite of deep-sea mussels expresses apoptosis inhibitors acquired from its host.</title>
        <authorList>
            <person name="Gonzalez Porras M.A."/>
            <person name="Assie A."/>
            <person name="Tietjen M."/>
            <person name="Violette M."/>
            <person name="Kleiner M."/>
            <person name="Gruber-Vodicka H."/>
            <person name="Dubilier N."/>
            <person name="Leisch N."/>
        </authorList>
    </citation>
    <scope>NUCLEOTIDE SEQUENCE [LARGE SCALE GENOMIC DNA]</scope>
    <source>
        <strain evidence="1">IAP13</strain>
    </source>
</reference>
<accession>A0AA90NVK5</accession>
<evidence type="ECO:0000313" key="1">
    <source>
        <dbReference type="EMBL" id="MDP0589008.1"/>
    </source>
</evidence>
<protein>
    <submittedName>
        <fullName evidence="1">Uncharacterized protein</fullName>
    </submittedName>
</protein>
<proteinExistence type="predicted"/>